<comment type="caution">
    <text evidence="1">The sequence shown here is derived from an EMBL/GenBank/DDBJ whole genome shotgun (WGS) entry which is preliminary data.</text>
</comment>
<evidence type="ECO:0000313" key="1">
    <source>
        <dbReference type="EMBL" id="OSM00324.1"/>
    </source>
</evidence>
<accession>A0A1Y2K0J5</accession>
<keyword evidence="2" id="KW-1185">Reference proteome</keyword>
<name>A0A1Y2K0J5_9PROT</name>
<organism evidence="1 2">
    <name type="scientific">Magnetofaba australis IT-1</name>
    <dbReference type="NCBI Taxonomy" id="1434232"/>
    <lineage>
        <taxon>Bacteria</taxon>
        <taxon>Pseudomonadati</taxon>
        <taxon>Pseudomonadota</taxon>
        <taxon>Magnetococcia</taxon>
        <taxon>Magnetococcales</taxon>
        <taxon>Magnetococcaceae</taxon>
        <taxon>Magnetofaba</taxon>
    </lineage>
</organism>
<dbReference type="Pfam" id="PF09707">
    <property type="entry name" value="Cas_Cas2CT1978"/>
    <property type="match status" value="1"/>
</dbReference>
<dbReference type="EMBL" id="LVJN01000021">
    <property type="protein sequence ID" value="OSM00324.1"/>
    <property type="molecule type" value="Genomic_DNA"/>
</dbReference>
<protein>
    <submittedName>
        <fullName evidence="1">Putative CRISPR-associated Cas2 family protein</fullName>
    </submittedName>
</protein>
<evidence type="ECO:0000313" key="2">
    <source>
        <dbReference type="Proteomes" id="UP000194003"/>
    </source>
</evidence>
<dbReference type="AlphaFoldDB" id="A0A1Y2K0J5"/>
<gene>
    <name evidence="1" type="ORF">MAIT1_00818</name>
</gene>
<dbReference type="Gene3D" id="3.30.70.240">
    <property type="match status" value="1"/>
</dbReference>
<dbReference type="Proteomes" id="UP000194003">
    <property type="component" value="Unassembled WGS sequence"/>
</dbReference>
<dbReference type="STRING" id="1434232.MAIT1_00818"/>
<reference evidence="1 2" key="1">
    <citation type="journal article" date="2016" name="BMC Genomics">
        <title>Combined genomic and structural analyses of a cultured magnetotactic bacterium reveals its niche adaptation to a dynamic environment.</title>
        <authorList>
            <person name="Araujo A.C."/>
            <person name="Morillo V."/>
            <person name="Cypriano J."/>
            <person name="Teixeira L.C."/>
            <person name="Leao P."/>
            <person name="Lyra S."/>
            <person name="Almeida L.G."/>
            <person name="Bazylinski D.A."/>
            <person name="Vasconcellos A.T."/>
            <person name="Abreu F."/>
            <person name="Lins U."/>
        </authorList>
    </citation>
    <scope>NUCLEOTIDE SEQUENCE [LARGE SCALE GENOMIC DNA]</scope>
    <source>
        <strain evidence="1 2">IT-1</strain>
    </source>
</reference>
<proteinExistence type="predicted"/>
<dbReference type="InterPro" id="IPR010152">
    <property type="entry name" value="CRISPR-assoc_prot_Cas2_sub"/>
</dbReference>
<dbReference type="NCBIfam" id="TIGR01873">
    <property type="entry name" value="cas_CT1978"/>
    <property type="match status" value="1"/>
</dbReference>
<sequence>MLEAAPGLYVAPRLSAAVRGRIWAVLSDWFNPQSDAGYVMIWADGAQPTGVSIQTLGEPPVDLVDYDGVILARRPPLGEEEGQE</sequence>